<evidence type="ECO:0008006" key="3">
    <source>
        <dbReference type="Google" id="ProtNLM"/>
    </source>
</evidence>
<comment type="caution">
    <text evidence="1">The sequence shown here is derived from an EMBL/GenBank/DDBJ whole genome shotgun (WGS) entry which is preliminary data.</text>
</comment>
<dbReference type="Proteomes" id="UP001525961">
    <property type="component" value="Unassembled WGS sequence"/>
</dbReference>
<evidence type="ECO:0000313" key="2">
    <source>
        <dbReference type="Proteomes" id="UP001525961"/>
    </source>
</evidence>
<evidence type="ECO:0000313" key="1">
    <source>
        <dbReference type="EMBL" id="MCT7978527.1"/>
    </source>
</evidence>
<dbReference type="EMBL" id="JAMXFA010000014">
    <property type="protein sequence ID" value="MCT7978527.1"/>
    <property type="molecule type" value="Genomic_DNA"/>
</dbReference>
<organism evidence="1 2">
    <name type="scientific">Laspinema olomoucense D3b</name>
    <dbReference type="NCBI Taxonomy" id="2953688"/>
    <lineage>
        <taxon>Bacteria</taxon>
        <taxon>Bacillati</taxon>
        <taxon>Cyanobacteriota</taxon>
        <taxon>Cyanophyceae</taxon>
        <taxon>Oscillatoriophycideae</taxon>
        <taxon>Oscillatoriales</taxon>
        <taxon>Laspinemataceae</taxon>
        <taxon>Laspinema</taxon>
        <taxon>Laspinema olomoucense</taxon>
    </lineage>
</organism>
<dbReference type="RefSeq" id="WP_261235635.1">
    <property type="nucleotide sequence ID" value="NZ_JAMXFA010000014.1"/>
</dbReference>
<protein>
    <recommendedName>
        <fullName evidence="3">CopG-like ribbon-helix-helix domain-containing protein</fullName>
    </recommendedName>
</protein>
<accession>A0ABT2N7G2</accession>
<gene>
    <name evidence="1" type="ORF">NG792_12485</name>
</gene>
<reference evidence="1 2" key="1">
    <citation type="journal article" date="2022" name="Front. Microbiol.">
        <title>High genomic differentiation and limited gene flow indicate recent cryptic speciation within the genus Laspinema (cyanobacteria).</title>
        <authorList>
            <person name="Stanojkovic A."/>
            <person name="Skoupy S."/>
            <person name="Skaloud P."/>
            <person name="Dvorak P."/>
        </authorList>
    </citation>
    <scope>NUCLEOTIDE SEQUENCE [LARGE SCALE GENOMIC DNA]</scope>
    <source>
        <strain evidence="1 2">D3b</strain>
    </source>
</reference>
<name>A0ABT2N7G2_9CYAN</name>
<dbReference type="NCBIfam" id="NF041551">
    <property type="entry name" value="YlcI_YnfO_N"/>
    <property type="match status" value="1"/>
</dbReference>
<keyword evidence="2" id="KW-1185">Reference proteome</keyword>
<proteinExistence type="predicted"/>
<sequence>MEGSVSLHIPQELLESAQRLSSPDETLNDVVILALDREVQRRKGLAAHQKILALNKELPPQPDDTELIHQLREGER</sequence>